<gene>
    <name evidence="2" type="ORF">AB6M95_09695</name>
</gene>
<evidence type="ECO:0000313" key="2">
    <source>
        <dbReference type="EMBL" id="MEZ7197019.1"/>
    </source>
</evidence>
<keyword evidence="3" id="KW-1185">Reference proteome</keyword>
<sequence length="92" mass="10271">MELTGLEGGLLALNAALLVGALVPTLRGGKYMTRKDCDRRHKDCEKECDQRHDGIGRTLSSVERKVNALILWSDRPGEDKEKVLNDRGIDHD</sequence>
<evidence type="ECO:0000256" key="1">
    <source>
        <dbReference type="SAM" id="Phobius"/>
    </source>
</evidence>
<evidence type="ECO:0000313" key="3">
    <source>
        <dbReference type="Proteomes" id="UP001568698"/>
    </source>
</evidence>
<keyword evidence="1" id="KW-0472">Membrane</keyword>
<comment type="caution">
    <text evidence="2">The sequence shown here is derived from an EMBL/GenBank/DDBJ whole genome shotgun (WGS) entry which is preliminary data.</text>
</comment>
<proteinExistence type="predicted"/>
<keyword evidence="1" id="KW-1133">Transmembrane helix</keyword>
<dbReference type="Proteomes" id="UP001568698">
    <property type="component" value="Unassembled WGS sequence"/>
</dbReference>
<accession>A0ABV4K234</accession>
<keyword evidence="1" id="KW-0812">Transmembrane</keyword>
<organism evidence="2 3">
    <name type="scientific">Pseudodesulfovibrio karagichevae</name>
    <dbReference type="NCBI Taxonomy" id="3239305"/>
    <lineage>
        <taxon>Bacteria</taxon>
        <taxon>Pseudomonadati</taxon>
        <taxon>Thermodesulfobacteriota</taxon>
        <taxon>Desulfovibrionia</taxon>
        <taxon>Desulfovibrionales</taxon>
        <taxon>Desulfovibrionaceae</taxon>
    </lineage>
</organism>
<name>A0ABV4K234_9BACT</name>
<dbReference type="RefSeq" id="WP_371386538.1">
    <property type="nucleotide sequence ID" value="NZ_JBGLYH010000023.1"/>
</dbReference>
<reference evidence="2 3" key="1">
    <citation type="submission" date="2024-08" db="EMBL/GenBank/DDBJ databases">
        <title>Sulfate-reducing bacteria isolated from formation water of the oil field in Kazakhstan and description of Pseudodesulfovibrio sp.</title>
        <authorList>
            <person name="Bidzhieva S.K."/>
            <person name="Tourova T.P."/>
            <person name="Grouzdev D.S."/>
            <person name="Beletsky A.V."/>
            <person name="Sokolova D.S."/>
            <person name="Samigullina S.R."/>
            <person name="Poltaraus A.B."/>
            <person name="Avtukh A.N."/>
            <person name="Tereshina V.M."/>
            <person name="Zhaparov N.S."/>
            <person name="Mardanov A.V."/>
            <person name="Nazina T.N."/>
        </authorList>
    </citation>
    <scope>NUCLEOTIDE SEQUENCE [LARGE SCALE GENOMIC DNA]</scope>
    <source>
        <strain evidence="2 3">9FUS</strain>
    </source>
</reference>
<feature type="transmembrane region" description="Helical" evidence="1">
    <location>
        <begin position="6"/>
        <end position="26"/>
    </location>
</feature>
<protein>
    <submittedName>
        <fullName evidence="2">Uncharacterized protein</fullName>
    </submittedName>
</protein>
<dbReference type="EMBL" id="JBGLYH010000023">
    <property type="protein sequence ID" value="MEZ7197019.1"/>
    <property type="molecule type" value="Genomic_DNA"/>
</dbReference>